<comment type="catalytic activity">
    <reaction evidence="7">
        <text>a 2'-deoxycytidine in DNA + S-adenosyl-L-methionine = a 5-methyl-2'-deoxycytidine in DNA + S-adenosyl-L-homocysteine + H(+)</text>
        <dbReference type="Rhea" id="RHEA:13681"/>
        <dbReference type="Rhea" id="RHEA-COMP:11369"/>
        <dbReference type="Rhea" id="RHEA-COMP:11370"/>
        <dbReference type="ChEBI" id="CHEBI:15378"/>
        <dbReference type="ChEBI" id="CHEBI:57856"/>
        <dbReference type="ChEBI" id="CHEBI:59789"/>
        <dbReference type="ChEBI" id="CHEBI:85452"/>
        <dbReference type="ChEBI" id="CHEBI:85454"/>
        <dbReference type="EC" id="2.1.1.37"/>
    </reaction>
</comment>
<dbReference type="OrthoDB" id="451520at2"/>
<dbReference type="PROSITE" id="PS51679">
    <property type="entry name" value="SAM_MT_C5"/>
    <property type="match status" value="1"/>
</dbReference>
<dbReference type="NCBIfam" id="TIGR00675">
    <property type="entry name" value="dcm"/>
    <property type="match status" value="1"/>
</dbReference>
<dbReference type="PANTHER" id="PTHR10629:SF52">
    <property type="entry name" value="DNA (CYTOSINE-5)-METHYLTRANSFERASE 1"/>
    <property type="match status" value="1"/>
</dbReference>
<dbReference type="RefSeq" id="WP_095724811.1">
    <property type="nucleotide sequence ID" value="NZ_NTFS01000560.1"/>
</dbReference>
<evidence type="ECO:0000313" key="8">
    <source>
        <dbReference type="EMBL" id="PAX48299.1"/>
    </source>
</evidence>
<gene>
    <name evidence="8" type="ORF">CK510_28295</name>
</gene>
<evidence type="ECO:0000256" key="6">
    <source>
        <dbReference type="RuleBase" id="RU000416"/>
    </source>
</evidence>
<feature type="active site" evidence="5">
    <location>
        <position position="95"/>
    </location>
</feature>
<dbReference type="Gene3D" id="3.90.120.10">
    <property type="entry name" value="DNA Methylase, subunit A, domain 2"/>
    <property type="match status" value="1"/>
</dbReference>
<protein>
    <recommendedName>
        <fullName evidence="7">Cytosine-specific methyltransferase</fullName>
        <ecNumber evidence="7">2.1.1.37</ecNumber>
    </recommendedName>
</protein>
<dbReference type="GO" id="GO:0044027">
    <property type="term" value="P:negative regulation of gene expression via chromosomal CpG island methylation"/>
    <property type="evidence" value="ECO:0007669"/>
    <property type="project" value="TreeGrafter"/>
</dbReference>
<dbReference type="PROSITE" id="PS00094">
    <property type="entry name" value="C5_MTASE_1"/>
    <property type="match status" value="1"/>
</dbReference>
<comment type="similarity">
    <text evidence="5 6">Belongs to the class I-like SAM-binding methyltransferase superfamily. C5-methyltransferase family.</text>
</comment>
<keyword evidence="9" id="KW-1185">Reference proteome</keyword>
<dbReference type="Proteomes" id="UP000218238">
    <property type="component" value="Unassembled WGS sequence"/>
</dbReference>
<keyword evidence="4" id="KW-0680">Restriction system</keyword>
<keyword evidence="3 5" id="KW-0949">S-adenosyl-L-methionine</keyword>
<sequence length="391" mass="43950">MIDGKAVSISLFSGAFGLDLGMEQAGFHTVSVVEKDRDAAKTIALNRPYLQESAIPREIEKVSTQDLLEEGSRVLELERILRPGEVDLVTGGPPCQPFSTAGKRGSVMDPRGSLFMDFIRVVREVQPRFFVMENVRGLLSAPLRHRPINQRGENYPPLDVDEMSGAALKVVLSEMKELGYSIVYNLLETADYGVPQNRERVVFIGSRDGETVTFPFATHCSDGRNLPKWQTLRNALTDLIDSQPEFTAYSESRLKYLRLLKEGQNWRYLPEDLKKEAMGGAYNSGGGKVGFYRRLSWDKPSPTVTTSPYQKATDMCHPIELRPLSMRECARIQTFPDDWIFHGSVSSKYKQIGNAVPVLFAKEIGNYIYTLIQGNKPKGKEFVEQLSLFPL</sequence>
<dbReference type="PANTHER" id="PTHR10629">
    <property type="entry name" value="CYTOSINE-SPECIFIC METHYLTRANSFERASE"/>
    <property type="match status" value="1"/>
</dbReference>
<comment type="caution">
    <text evidence="8">The sequence shown here is derived from an EMBL/GenBank/DDBJ whole genome shotgun (WGS) entry which is preliminary data.</text>
</comment>
<dbReference type="AlphaFoldDB" id="A0A2A2TAN7"/>
<dbReference type="GO" id="GO:0003677">
    <property type="term" value="F:DNA binding"/>
    <property type="evidence" value="ECO:0007669"/>
    <property type="project" value="TreeGrafter"/>
</dbReference>
<dbReference type="InterPro" id="IPR050390">
    <property type="entry name" value="C5-Methyltransferase"/>
</dbReference>
<evidence type="ECO:0000313" key="9">
    <source>
        <dbReference type="Proteomes" id="UP000218238"/>
    </source>
</evidence>
<dbReference type="SUPFAM" id="SSF53335">
    <property type="entry name" value="S-adenosyl-L-methionine-dependent methyltransferases"/>
    <property type="match status" value="1"/>
</dbReference>
<dbReference type="PRINTS" id="PR00105">
    <property type="entry name" value="C5METTRFRASE"/>
</dbReference>
<dbReference type="InterPro" id="IPR029063">
    <property type="entry name" value="SAM-dependent_MTases_sf"/>
</dbReference>
<accession>A0A2A2TAN7</accession>
<dbReference type="GO" id="GO:0032259">
    <property type="term" value="P:methylation"/>
    <property type="evidence" value="ECO:0007669"/>
    <property type="project" value="UniProtKB-KW"/>
</dbReference>
<dbReference type="EMBL" id="NTFS01000560">
    <property type="protein sequence ID" value="PAX48299.1"/>
    <property type="molecule type" value="Genomic_DNA"/>
</dbReference>
<dbReference type="CDD" id="cd00315">
    <property type="entry name" value="Cyt_C5_DNA_methylase"/>
    <property type="match status" value="1"/>
</dbReference>
<dbReference type="Pfam" id="PF00145">
    <property type="entry name" value="DNA_methylase"/>
    <property type="match status" value="1"/>
</dbReference>
<name>A0A2A2TAN7_9CYAN</name>
<dbReference type="InterPro" id="IPR001525">
    <property type="entry name" value="C5_MeTfrase"/>
</dbReference>
<evidence type="ECO:0000256" key="7">
    <source>
        <dbReference type="RuleBase" id="RU000417"/>
    </source>
</evidence>
<evidence type="ECO:0000256" key="3">
    <source>
        <dbReference type="ARBA" id="ARBA00022691"/>
    </source>
</evidence>
<keyword evidence="2 5" id="KW-0808">Transferase</keyword>
<evidence type="ECO:0000256" key="5">
    <source>
        <dbReference type="PROSITE-ProRule" id="PRU01016"/>
    </source>
</evidence>
<keyword evidence="1 5" id="KW-0489">Methyltransferase</keyword>
<dbReference type="InterPro" id="IPR018117">
    <property type="entry name" value="C5_DNA_meth_AS"/>
</dbReference>
<organism evidence="8 9">
    <name type="scientific">Brunnivagina elsteri CCALA 953</name>
    <dbReference type="NCBI Taxonomy" id="987040"/>
    <lineage>
        <taxon>Bacteria</taxon>
        <taxon>Bacillati</taxon>
        <taxon>Cyanobacteriota</taxon>
        <taxon>Cyanophyceae</taxon>
        <taxon>Nostocales</taxon>
        <taxon>Calotrichaceae</taxon>
        <taxon>Brunnivagina</taxon>
    </lineage>
</organism>
<evidence type="ECO:0000256" key="4">
    <source>
        <dbReference type="ARBA" id="ARBA00022747"/>
    </source>
</evidence>
<evidence type="ECO:0000256" key="2">
    <source>
        <dbReference type="ARBA" id="ARBA00022679"/>
    </source>
</evidence>
<dbReference type="EC" id="2.1.1.37" evidence="7"/>
<reference evidence="8 9" key="1">
    <citation type="submission" date="2017-08" db="EMBL/GenBank/DDBJ databases">
        <title>Draft genome sequence of filamentous cyanobacterium Calothrix elsteri CCALA 953.</title>
        <authorList>
            <person name="Gagunashvili A.N."/>
            <person name="Elster J."/>
            <person name="Andresson O.S."/>
        </authorList>
    </citation>
    <scope>NUCLEOTIDE SEQUENCE [LARGE SCALE GENOMIC DNA]</scope>
    <source>
        <strain evidence="8 9">CCALA 953</strain>
    </source>
</reference>
<dbReference type="Gene3D" id="3.40.50.150">
    <property type="entry name" value="Vaccinia Virus protein VP39"/>
    <property type="match status" value="1"/>
</dbReference>
<evidence type="ECO:0000256" key="1">
    <source>
        <dbReference type="ARBA" id="ARBA00022603"/>
    </source>
</evidence>
<proteinExistence type="inferred from homology"/>
<dbReference type="GO" id="GO:0003886">
    <property type="term" value="F:DNA (cytosine-5-)-methyltransferase activity"/>
    <property type="evidence" value="ECO:0007669"/>
    <property type="project" value="UniProtKB-EC"/>
</dbReference>
<dbReference type="GO" id="GO:0009307">
    <property type="term" value="P:DNA restriction-modification system"/>
    <property type="evidence" value="ECO:0007669"/>
    <property type="project" value="UniProtKB-KW"/>
</dbReference>